<evidence type="ECO:0000256" key="2">
    <source>
        <dbReference type="PROSITE-ProRule" id="PRU00335"/>
    </source>
</evidence>
<dbReference type="PRINTS" id="PR00455">
    <property type="entry name" value="HTHTETR"/>
</dbReference>
<feature type="DNA-binding region" description="H-T-H motif" evidence="2">
    <location>
        <begin position="35"/>
        <end position="54"/>
    </location>
</feature>
<dbReference type="InterPro" id="IPR009057">
    <property type="entry name" value="Homeodomain-like_sf"/>
</dbReference>
<dbReference type="EMBL" id="BOML01000050">
    <property type="protein sequence ID" value="GIE04775.1"/>
    <property type="molecule type" value="Genomic_DNA"/>
</dbReference>
<reference evidence="4 5" key="1">
    <citation type="submission" date="2021-01" db="EMBL/GenBank/DDBJ databases">
        <title>Whole genome shotgun sequence of Actinoplanes durhamensis NBRC 14914.</title>
        <authorList>
            <person name="Komaki H."/>
            <person name="Tamura T."/>
        </authorList>
    </citation>
    <scope>NUCLEOTIDE SEQUENCE [LARGE SCALE GENOMIC DNA]</scope>
    <source>
        <strain evidence="4 5">NBRC 14914</strain>
    </source>
</reference>
<organism evidence="4 5">
    <name type="scientific">Paractinoplanes durhamensis</name>
    <dbReference type="NCBI Taxonomy" id="113563"/>
    <lineage>
        <taxon>Bacteria</taxon>
        <taxon>Bacillati</taxon>
        <taxon>Actinomycetota</taxon>
        <taxon>Actinomycetes</taxon>
        <taxon>Micromonosporales</taxon>
        <taxon>Micromonosporaceae</taxon>
        <taxon>Paractinoplanes</taxon>
    </lineage>
</organism>
<dbReference type="InterPro" id="IPR041678">
    <property type="entry name" value="TetR_C_16"/>
</dbReference>
<proteinExistence type="predicted"/>
<dbReference type="InterPro" id="IPR036271">
    <property type="entry name" value="Tet_transcr_reg_TetR-rel_C_sf"/>
</dbReference>
<accession>A0ABQ3Z4L9</accession>
<dbReference type="Pfam" id="PF17920">
    <property type="entry name" value="TetR_C_16"/>
    <property type="match status" value="1"/>
</dbReference>
<evidence type="ECO:0000256" key="1">
    <source>
        <dbReference type="ARBA" id="ARBA00023125"/>
    </source>
</evidence>
<dbReference type="RefSeq" id="WP_203731817.1">
    <property type="nucleotide sequence ID" value="NZ_BAAATX010000021.1"/>
</dbReference>
<evidence type="ECO:0000313" key="5">
    <source>
        <dbReference type="Proteomes" id="UP000637628"/>
    </source>
</evidence>
<dbReference type="Gene3D" id="1.10.10.60">
    <property type="entry name" value="Homeodomain-like"/>
    <property type="match status" value="1"/>
</dbReference>
<sequence>MAGRTGRRPGDTSTRDQILAAAREAFAEKGYDGASIRGIAAGAGVDPALVHHYFGTKDKLFLAGMNVPIDLDALVKQVLGAPRDEVGVRLVRAMVGVWDSPAGASAVAVLRSAMSNVEIARMMREFIVSQLLSRVIAGLGIDRAEAPLRTALVLSQVVGVAVTRHVLHLDPIASIDAEQLVAAIGPTVQRYLTGDVLPPR</sequence>
<dbReference type="InterPro" id="IPR050109">
    <property type="entry name" value="HTH-type_TetR-like_transc_reg"/>
</dbReference>
<dbReference type="SUPFAM" id="SSF46689">
    <property type="entry name" value="Homeodomain-like"/>
    <property type="match status" value="1"/>
</dbReference>
<keyword evidence="1 2" id="KW-0238">DNA-binding</keyword>
<evidence type="ECO:0000313" key="4">
    <source>
        <dbReference type="EMBL" id="GIE04775.1"/>
    </source>
</evidence>
<evidence type="ECO:0000259" key="3">
    <source>
        <dbReference type="PROSITE" id="PS50977"/>
    </source>
</evidence>
<dbReference type="PANTHER" id="PTHR30055:SF235">
    <property type="entry name" value="TRANSCRIPTIONAL REGULATORY PROTEIN"/>
    <property type="match status" value="1"/>
</dbReference>
<gene>
    <name evidence="4" type="ORF">Adu01nite_61250</name>
</gene>
<dbReference type="Pfam" id="PF00440">
    <property type="entry name" value="TetR_N"/>
    <property type="match status" value="1"/>
</dbReference>
<keyword evidence="5" id="KW-1185">Reference proteome</keyword>
<dbReference type="InterPro" id="IPR001647">
    <property type="entry name" value="HTH_TetR"/>
</dbReference>
<dbReference type="PROSITE" id="PS50977">
    <property type="entry name" value="HTH_TETR_2"/>
    <property type="match status" value="1"/>
</dbReference>
<dbReference type="SUPFAM" id="SSF48498">
    <property type="entry name" value="Tetracyclin repressor-like, C-terminal domain"/>
    <property type="match status" value="1"/>
</dbReference>
<comment type="caution">
    <text evidence="4">The sequence shown here is derived from an EMBL/GenBank/DDBJ whole genome shotgun (WGS) entry which is preliminary data.</text>
</comment>
<feature type="domain" description="HTH tetR-type" evidence="3">
    <location>
        <begin position="12"/>
        <end position="72"/>
    </location>
</feature>
<dbReference type="Proteomes" id="UP000637628">
    <property type="component" value="Unassembled WGS sequence"/>
</dbReference>
<protein>
    <submittedName>
        <fullName evidence="4">TetR family transcriptional regulator</fullName>
    </submittedName>
</protein>
<name>A0ABQ3Z4L9_9ACTN</name>
<dbReference type="PANTHER" id="PTHR30055">
    <property type="entry name" value="HTH-TYPE TRANSCRIPTIONAL REGULATOR RUTR"/>
    <property type="match status" value="1"/>
</dbReference>
<dbReference type="Gene3D" id="1.10.357.10">
    <property type="entry name" value="Tetracycline Repressor, domain 2"/>
    <property type="match status" value="1"/>
</dbReference>